<sequence>MSKKKYKVMVSDTVIVPVEGNLKDEHGNTVAFKFKLTCDRLSADDLKTKMSSQSSIKDILREIVKGWEGQRLVLEEDDTPAPFCPDSFDQLIDIAGLALLCFNTFVKENGAVEKN</sequence>
<gene>
    <name evidence="1" type="ORF">GTP45_01110</name>
</gene>
<proteinExistence type="predicted"/>
<evidence type="ECO:0008006" key="3">
    <source>
        <dbReference type="Google" id="ProtNLM"/>
    </source>
</evidence>
<dbReference type="AlphaFoldDB" id="A0A7X4GLX9"/>
<comment type="caution">
    <text evidence="1">The sequence shown here is derived from an EMBL/GenBank/DDBJ whole genome shotgun (WGS) entry which is preliminary data.</text>
</comment>
<protein>
    <recommendedName>
        <fullName evidence="3">Phage tail assembly chaperone</fullName>
    </recommendedName>
</protein>
<keyword evidence="2" id="KW-1185">Reference proteome</keyword>
<dbReference type="RefSeq" id="WP_161012043.1">
    <property type="nucleotide sequence ID" value="NZ_WWCK01000001.1"/>
</dbReference>
<reference evidence="1 2" key="1">
    <citation type="submission" date="2019-12" db="EMBL/GenBank/DDBJ databases">
        <title>Novel species isolated from a subtropical stream in China.</title>
        <authorList>
            <person name="Lu H."/>
        </authorList>
    </citation>
    <scope>NUCLEOTIDE SEQUENCE [LARGE SCALE GENOMIC DNA]</scope>
    <source>
        <strain evidence="1 2">FT55W</strain>
    </source>
</reference>
<dbReference type="EMBL" id="WWCK01000001">
    <property type="protein sequence ID" value="MYM65431.1"/>
    <property type="molecule type" value="Genomic_DNA"/>
</dbReference>
<accession>A0A7X4GLX9</accession>
<evidence type="ECO:0000313" key="1">
    <source>
        <dbReference type="EMBL" id="MYM65431.1"/>
    </source>
</evidence>
<evidence type="ECO:0000313" key="2">
    <source>
        <dbReference type="Proteomes" id="UP000450012"/>
    </source>
</evidence>
<dbReference type="Proteomes" id="UP000450012">
    <property type="component" value="Unassembled WGS sequence"/>
</dbReference>
<organism evidence="1 2">
    <name type="scientific">Duganella rivi</name>
    <dbReference type="NCBI Taxonomy" id="2666083"/>
    <lineage>
        <taxon>Bacteria</taxon>
        <taxon>Pseudomonadati</taxon>
        <taxon>Pseudomonadota</taxon>
        <taxon>Betaproteobacteria</taxon>
        <taxon>Burkholderiales</taxon>
        <taxon>Oxalobacteraceae</taxon>
        <taxon>Telluria group</taxon>
        <taxon>Duganella</taxon>
    </lineage>
</organism>
<name>A0A7X4GLX9_9BURK</name>